<comment type="caution">
    <text evidence="2">The sequence shown here is derived from an EMBL/GenBank/DDBJ whole genome shotgun (WGS) entry which is preliminary data.</text>
</comment>
<evidence type="ECO:0000313" key="3">
    <source>
        <dbReference type="Proteomes" id="UP001468095"/>
    </source>
</evidence>
<evidence type="ECO:0000313" key="2">
    <source>
        <dbReference type="EMBL" id="MEL7698355.1"/>
    </source>
</evidence>
<dbReference type="Pfam" id="PF18476">
    <property type="entry name" value="PIN_8"/>
    <property type="match status" value="1"/>
</dbReference>
<keyword evidence="3" id="KW-1185">Reference proteome</keyword>
<evidence type="ECO:0000259" key="1">
    <source>
        <dbReference type="Pfam" id="PF18476"/>
    </source>
</evidence>
<dbReference type="InterPro" id="IPR041578">
    <property type="entry name" value="PIN_8"/>
</dbReference>
<dbReference type="Proteomes" id="UP001468095">
    <property type="component" value="Unassembled WGS sequence"/>
</dbReference>
<sequence>MKLYLKKFKDEERIFIPERVAREFIKNRDGKLADLVKALNDKKSRISPPELELSKLFQHMEQFSELGEISKNVNELIKKYKSSYSKMVDDIKSWRGNDPITIIYSKIFDKSNMIPLNMSEKDAIDNWEFRQDTQCPPGYKDSTKDDTGIGDFLIWMTLIETSAREKKDVIFVTGEQKSDWFVRGEKEALYVRPELIDEFQRKTNNQHIRLMKFDELLSENNISPEVVNEIKRAEFTNFKSSNIISNYNSGNVAGFDYSQNNGMINISVDNMSFNLKFSKASNKSIYIYNGSSGCKIARIKNKDKEDLIDISTYDDSSFNYKINTGEAFLYKKSDGSFLIGRILEIKDDNRGDEHDYVSFAYTAYEEGILGLIP</sequence>
<accession>A0ABU9MUM0</accession>
<feature type="domain" description="PIN like" evidence="1">
    <location>
        <begin position="5"/>
        <end position="195"/>
    </location>
</feature>
<organism evidence="2 3">
    <name type="scientific">Pantoea brenneri</name>
    <dbReference type="NCBI Taxonomy" id="472694"/>
    <lineage>
        <taxon>Bacteria</taxon>
        <taxon>Pseudomonadati</taxon>
        <taxon>Pseudomonadota</taxon>
        <taxon>Gammaproteobacteria</taxon>
        <taxon>Enterobacterales</taxon>
        <taxon>Erwiniaceae</taxon>
        <taxon>Pantoea</taxon>
    </lineage>
</organism>
<protein>
    <submittedName>
        <fullName evidence="2">PIN-like domain-containing protein</fullName>
    </submittedName>
</protein>
<reference evidence="2 3" key="1">
    <citation type="submission" date="2024-04" db="EMBL/GenBank/DDBJ databases">
        <authorList>
            <person name="Suleimanova A.D."/>
            <person name="Pudova D.S."/>
            <person name="Shagimardanova E.I."/>
            <person name="Sharipova M.R."/>
        </authorList>
    </citation>
    <scope>NUCLEOTIDE SEQUENCE [LARGE SCALE GENOMIC DNA]</scope>
    <source>
        <strain evidence="2 3">3.1</strain>
    </source>
</reference>
<gene>
    <name evidence="2" type="ORF">AABB92_22200</name>
</gene>
<dbReference type="EMBL" id="JBCGBG010000010">
    <property type="protein sequence ID" value="MEL7698355.1"/>
    <property type="molecule type" value="Genomic_DNA"/>
</dbReference>
<dbReference type="RefSeq" id="WP_046289568.1">
    <property type="nucleotide sequence ID" value="NZ_JBCGBG010000010.1"/>
</dbReference>
<name>A0ABU9MUM0_9GAMM</name>
<proteinExistence type="predicted"/>